<gene>
    <name evidence="1" type="ORF">TWF481_001915</name>
</gene>
<name>A0AAV9VWN7_9PEZI</name>
<dbReference type="AlphaFoldDB" id="A0AAV9VWN7"/>
<sequence>MNPALPNLTPIFFGLHGLCRQMMEGVGATSAVVERLWDSYEDAIGGLIKSLNLYVAEIDCIFRIARNVEAVPQETEEWISQVRLEVDKWLFEMSGIRHCDEEIDFYFRMWLVYLEISRYYETGDYKKFKRNLKRMFVLNTDLESDGSGVFFKKGVHSAKDILRAFPWMRAVLQDIRVWKPEGNGQGESFEL</sequence>
<accession>A0AAV9VWN7</accession>
<evidence type="ECO:0000313" key="2">
    <source>
        <dbReference type="Proteomes" id="UP001370758"/>
    </source>
</evidence>
<keyword evidence="2" id="KW-1185">Reference proteome</keyword>
<organism evidence="1 2">
    <name type="scientific">Arthrobotrys musiformis</name>
    <dbReference type="NCBI Taxonomy" id="47236"/>
    <lineage>
        <taxon>Eukaryota</taxon>
        <taxon>Fungi</taxon>
        <taxon>Dikarya</taxon>
        <taxon>Ascomycota</taxon>
        <taxon>Pezizomycotina</taxon>
        <taxon>Orbiliomycetes</taxon>
        <taxon>Orbiliales</taxon>
        <taxon>Orbiliaceae</taxon>
        <taxon>Arthrobotrys</taxon>
    </lineage>
</organism>
<protein>
    <submittedName>
        <fullName evidence="1">Uncharacterized protein</fullName>
    </submittedName>
</protein>
<proteinExistence type="predicted"/>
<dbReference type="Proteomes" id="UP001370758">
    <property type="component" value="Unassembled WGS sequence"/>
</dbReference>
<comment type="caution">
    <text evidence="1">The sequence shown here is derived from an EMBL/GenBank/DDBJ whole genome shotgun (WGS) entry which is preliminary data.</text>
</comment>
<dbReference type="EMBL" id="JAVHJL010000010">
    <property type="protein sequence ID" value="KAK6496934.1"/>
    <property type="molecule type" value="Genomic_DNA"/>
</dbReference>
<evidence type="ECO:0000313" key="1">
    <source>
        <dbReference type="EMBL" id="KAK6496934.1"/>
    </source>
</evidence>
<reference evidence="1 2" key="1">
    <citation type="submission" date="2023-08" db="EMBL/GenBank/DDBJ databases">
        <authorList>
            <person name="Palmer J.M."/>
        </authorList>
    </citation>
    <scope>NUCLEOTIDE SEQUENCE [LARGE SCALE GENOMIC DNA]</scope>
    <source>
        <strain evidence="1 2">TWF481</strain>
    </source>
</reference>